<evidence type="ECO:0000256" key="5">
    <source>
        <dbReference type="SAM" id="MobiDB-lite"/>
    </source>
</evidence>
<evidence type="ECO:0000256" key="6">
    <source>
        <dbReference type="SAM" id="Phobius"/>
    </source>
</evidence>
<feature type="compositionally biased region" description="Low complexity" evidence="5">
    <location>
        <begin position="378"/>
        <end position="396"/>
    </location>
</feature>
<evidence type="ECO:0000256" key="3">
    <source>
        <dbReference type="ARBA" id="ARBA00022989"/>
    </source>
</evidence>
<keyword evidence="3 6" id="KW-1133">Transmembrane helix</keyword>
<feature type="transmembrane region" description="Helical" evidence="6">
    <location>
        <begin position="253"/>
        <end position="274"/>
    </location>
</feature>
<protein>
    <submittedName>
        <fullName evidence="8">HTTM domain-containing protein</fullName>
    </submittedName>
</protein>
<comment type="caution">
    <text evidence="8">The sequence shown here is derived from an EMBL/GenBank/DDBJ whole genome shotgun (WGS) entry which is preliminary data.</text>
</comment>
<feature type="transmembrane region" description="Helical" evidence="6">
    <location>
        <begin position="281"/>
        <end position="303"/>
    </location>
</feature>
<gene>
    <name evidence="8" type="ORF">H9652_05900</name>
</gene>
<feature type="region of interest" description="Disordered" evidence="5">
    <location>
        <begin position="338"/>
        <end position="396"/>
    </location>
</feature>
<evidence type="ECO:0000259" key="7">
    <source>
        <dbReference type="SMART" id="SM00752"/>
    </source>
</evidence>
<feature type="transmembrane region" description="Helical" evidence="6">
    <location>
        <begin position="188"/>
        <end position="213"/>
    </location>
</feature>
<organism evidence="8 9">
    <name type="scientific">Oerskovia rustica</name>
    <dbReference type="NCBI Taxonomy" id="2762237"/>
    <lineage>
        <taxon>Bacteria</taxon>
        <taxon>Bacillati</taxon>
        <taxon>Actinomycetota</taxon>
        <taxon>Actinomycetes</taxon>
        <taxon>Micrococcales</taxon>
        <taxon>Cellulomonadaceae</taxon>
        <taxon>Oerskovia</taxon>
    </lineage>
</organism>
<keyword evidence="9" id="KW-1185">Reference proteome</keyword>
<dbReference type="InterPro" id="IPR053934">
    <property type="entry name" value="HTTM_dom"/>
</dbReference>
<dbReference type="Proteomes" id="UP000641803">
    <property type="component" value="Unassembled WGS sequence"/>
</dbReference>
<sequence length="396" mass="43136">MSSDTGATGTTGLWASATGWVRSTWAAGESWMLDSRKASYGVAVLRIGFGLIIAVQLAANWGDRSLAWGAGRTFAQGRVEVDEFPSWLDTFFNGSAPPWAFDLQYLALIALSVLLVLGWRSRIVIPVLLVLYIALFRTNAYIGDGGIQLMRMVLLYMVFVDTSGRWSLDARRRRAAEAAGKPSPSASWAWLATLLHNGAVVLIAFQIFVVYVASAMYKIQGGMWQHGTAIYYVFQLDEFSTWPALTEVMGRSGVLVAILSYSAVFVQLFFPFLLLRRSTRILALVAITGMHLGIGVLMGLMYFSMTMIAIDAIFIRDVTYQAVERRLAPALRRGWDRVRRRPGTPQAAPVPPGGDSVLQPVGAVTGHGSASTDDEEGSSSSRPPTTPPRTTMPAGS</sequence>
<feature type="transmembrane region" description="Helical" evidence="6">
    <location>
        <begin position="149"/>
        <end position="168"/>
    </location>
</feature>
<evidence type="ECO:0000256" key="2">
    <source>
        <dbReference type="ARBA" id="ARBA00022692"/>
    </source>
</evidence>
<dbReference type="PANTHER" id="PTHR39535:SF2">
    <property type="entry name" value="HTTM DOMAIN-CONTAINING PROTEIN"/>
    <property type="match status" value="1"/>
</dbReference>
<dbReference type="InterPro" id="IPR011020">
    <property type="entry name" value="HTTM-like"/>
</dbReference>
<reference evidence="8 9" key="1">
    <citation type="submission" date="2020-08" db="EMBL/GenBank/DDBJ databases">
        <title>A Genomic Blueprint of the Chicken Gut Microbiome.</title>
        <authorList>
            <person name="Gilroy R."/>
            <person name="Ravi A."/>
            <person name="Getino M."/>
            <person name="Pursley I."/>
            <person name="Horton D.L."/>
            <person name="Alikhan N.-F."/>
            <person name="Baker D."/>
            <person name="Gharbi K."/>
            <person name="Hall N."/>
            <person name="Watson M."/>
            <person name="Adriaenssens E.M."/>
            <person name="Foster-Nyarko E."/>
            <person name="Jarju S."/>
            <person name="Secka A."/>
            <person name="Antonio M."/>
            <person name="Oren A."/>
            <person name="Chaudhuri R."/>
            <person name="La Ragione R.M."/>
            <person name="Hildebrand F."/>
            <person name="Pallen M.J."/>
        </authorList>
    </citation>
    <scope>NUCLEOTIDE SEQUENCE [LARGE SCALE GENOMIC DNA]</scope>
    <source>
        <strain evidence="8 9">Sa4CUA1</strain>
    </source>
</reference>
<name>A0ABR8RQ81_9CELL</name>
<evidence type="ECO:0000313" key="8">
    <source>
        <dbReference type="EMBL" id="MBD7949936.1"/>
    </source>
</evidence>
<accession>A0ABR8RQ81</accession>
<feature type="transmembrane region" description="Helical" evidence="6">
    <location>
        <begin position="124"/>
        <end position="143"/>
    </location>
</feature>
<comment type="subcellular location">
    <subcellularLocation>
        <location evidence="1">Endomembrane system</location>
        <topology evidence="1">Multi-pass membrane protein</topology>
    </subcellularLocation>
</comment>
<dbReference type="InterPro" id="IPR052964">
    <property type="entry name" value="Sporulation_signal_mat"/>
</dbReference>
<feature type="transmembrane region" description="Helical" evidence="6">
    <location>
        <begin position="40"/>
        <end position="59"/>
    </location>
</feature>
<dbReference type="PANTHER" id="PTHR39535">
    <property type="entry name" value="SPORULATION-DELAYING PROTEIN SDPB"/>
    <property type="match status" value="1"/>
</dbReference>
<feature type="domain" description="HTTM-like" evidence="7">
    <location>
        <begin position="35"/>
        <end position="319"/>
    </location>
</feature>
<dbReference type="RefSeq" id="WP_191795423.1">
    <property type="nucleotide sequence ID" value="NZ_JACSQQ010000007.1"/>
</dbReference>
<dbReference type="SMART" id="SM00752">
    <property type="entry name" value="HTTM"/>
    <property type="match status" value="1"/>
</dbReference>
<dbReference type="Pfam" id="PF05090">
    <property type="entry name" value="HTTM"/>
    <property type="match status" value="1"/>
</dbReference>
<evidence type="ECO:0000313" key="9">
    <source>
        <dbReference type="Proteomes" id="UP000641803"/>
    </source>
</evidence>
<dbReference type="EMBL" id="JACSQQ010000007">
    <property type="protein sequence ID" value="MBD7949936.1"/>
    <property type="molecule type" value="Genomic_DNA"/>
</dbReference>
<feature type="transmembrane region" description="Helical" evidence="6">
    <location>
        <begin position="99"/>
        <end position="117"/>
    </location>
</feature>
<evidence type="ECO:0000256" key="1">
    <source>
        <dbReference type="ARBA" id="ARBA00004127"/>
    </source>
</evidence>
<proteinExistence type="predicted"/>
<evidence type="ECO:0000256" key="4">
    <source>
        <dbReference type="ARBA" id="ARBA00023136"/>
    </source>
</evidence>
<keyword evidence="2 6" id="KW-0812">Transmembrane</keyword>
<keyword evidence="4 6" id="KW-0472">Membrane</keyword>